<feature type="compositionally biased region" description="Low complexity" evidence="1">
    <location>
        <begin position="109"/>
        <end position="127"/>
    </location>
</feature>
<feature type="region of interest" description="Disordered" evidence="1">
    <location>
        <begin position="185"/>
        <end position="259"/>
    </location>
</feature>
<evidence type="ECO:0000313" key="3">
    <source>
        <dbReference type="EMBL" id="GAA0950469.1"/>
    </source>
</evidence>
<gene>
    <name evidence="3" type="ORF">GCM10009550_28990</name>
</gene>
<keyword evidence="2" id="KW-0812">Transmembrane</keyword>
<dbReference type="EMBL" id="BAAAHH010000010">
    <property type="protein sequence ID" value="GAA0950469.1"/>
    <property type="molecule type" value="Genomic_DNA"/>
</dbReference>
<proteinExistence type="predicted"/>
<reference evidence="3 4" key="1">
    <citation type="journal article" date="2019" name="Int. J. Syst. Evol. Microbiol.">
        <title>The Global Catalogue of Microorganisms (GCM) 10K type strain sequencing project: providing services to taxonomists for standard genome sequencing and annotation.</title>
        <authorList>
            <consortium name="The Broad Institute Genomics Platform"/>
            <consortium name="The Broad Institute Genome Sequencing Center for Infectious Disease"/>
            <person name="Wu L."/>
            <person name="Ma J."/>
        </authorList>
    </citation>
    <scope>NUCLEOTIDE SEQUENCE [LARGE SCALE GENOMIC DNA]</scope>
    <source>
        <strain evidence="3 4">JCM 10696</strain>
    </source>
</reference>
<feature type="region of interest" description="Disordered" evidence="1">
    <location>
        <begin position="35"/>
        <end position="56"/>
    </location>
</feature>
<feature type="compositionally biased region" description="Low complexity" evidence="1">
    <location>
        <begin position="247"/>
        <end position="259"/>
    </location>
</feature>
<feature type="compositionally biased region" description="Gly residues" evidence="1">
    <location>
        <begin position="202"/>
        <end position="218"/>
    </location>
</feature>
<name>A0ABN1R173_9ACTN</name>
<dbReference type="Proteomes" id="UP001500665">
    <property type="component" value="Unassembled WGS sequence"/>
</dbReference>
<organism evidence="3 4">
    <name type="scientific">Actinocorallia libanotica</name>
    <dbReference type="NCBI Taxonomy" id="46162"/>
    <lineage>
        <taxon>Bacteria</taxon>
        <taxon>Bacillati</taxon>
        <taxon>Actinomycetota</taxon>
        <taxon>Actinomycetes</taxon>
        <taxon>Streptosporangiales</taxon>
        <taxon>Thermomonosporaceae</taxon>
        <taxon>Actinocorallia</taxon>
    </lineage>
</organism>
<evidence type="ECO:0000256" key="2">
    <source>
        <dbReference type="SAM" id="Phobius"/>
    </source>
</evidence>
<protein>
    <recommendedName>
        <fullName evidence="5">DUF3040 family protein</fullName>
    </recommendedName>
</protein>
<evidence type="ECO:0008006" key="5">
    <source>
        <dbReference type="Google" id="ProtNLM"/>
    </source>
</evidence>
<sequence>MNTEETRALDRVLAALTAPAHPDELEGRDRALAAFREAAAGPSPAAPRPPARRRLPTGRLPLRIGVAALCATLLGGGVAMATGARLPLPGVGEETRSAAPEKGPRLVPKKAPSPVPATTAPAARPTPYGSPAPGFAELCRRILREKKGRRWRPEPAGPRGEVYAALVRAAGGPDQVYGYCLALGPRASGPTARPDDRPNGRPEGGPNGPEGGPDGGPRPGEESGDRDGWDRGDGDRPSARPGRTDRPGGSSRPGRPGRR</sequence>
<evidence type="ECO:0000256" key="1">
    <source>
        <dbReference type="SAM" id="MobiDB-lite"/>
    </source>
</evidence>
<keyword evidence="2" id="KW-0472">Membrane</keyword>
<keyword evidence="2" id="KW-1133">Transmembrane helix</keyword>
<comment type="caution">
    <text evidence="3">The sequence shown here is derived from an EMBL/GenBank/DDBJ whole genome shotgun (WGS) entry which is preliminary data.</text>
</comment>
<keyword evidence="4" id="KW-1185">Reference proteome</keyword>
<accession>A0ABN1R173</accession>
<evidence type="ECO:0000313" key="4">
    <source>
        <dbReference type="Proteomes" id="UP001500665"/>
    </source>
</evidence>
<feature type="region of interest" description="Disordered" evidence="1">
    <location>
        <begin position="89"/>
        <end position="134"/>
    </location>
</feature>
<dbReference type="RefSeq" id="WP_344240868.1">
    <property type="nucleotide sequence ID" value="NZ_BAAAHH010000010.1"/>
</dbReference>
<feature type="compositionally biased region" description="Basic and acidic residues" evidence="1">
    <location>
        <begin position="219"/>
        <end position="246"/>
    </location>
</feature>
<feature type="transmembrane region" description="Helical" evidence="2">
    <location>
        <begin position="60"/>
        <end position="81"/>
    </location>
</feature>